<protein>
    <submittedName>
        <fullName evidence="2">Uncharacterized protein</fullName>
    </submittedName>
</protein>
<name>A0ABU5VY19_9BACT</name>
<organism evidence="2 3">
    <name type="scientific">Bacteriovorax antarcticus</name>
    <dbReference type="NCBI Taxonomy" id="3088717"/>
    <lineage>
        <taxon>Bacteria</taxon>
        <taxon>Pseudomonadati</taxon>
        <taxon>Bdellovibrionota</taxon>
        <taxon>Bacteriovoracia</taxon>
        <taxon>Bacteriovoracales</taxon>
        <taxon>Bacteriovoracaceae</taxon>
        <taxon>Bacteriovorax</taxon>
    </lineage>
</organism>
<accession>A0ABU5VY19</accession>
<sequence length="542" mass="60614">MRRINSLFLMMAIFALSTQQVFAWGSTGHASIPKPTQAQIDAQIKQTITDSEGNTFKVALIEYKNQNDEMEVRIEASAIPRFASKINPLLGFGRDLDGNGKIDIWFLVTQNGLDLVEKEGKDSKGRDVLGDILVEKYRSTFFMYVNAATTSIFSYLLMSFDASITSYEDYYRDWMDLEQVRLTFEKDQKNLGSTYTRDQIAFQYELREIGLKEMNDRMARFEKATFWGYALADLGLWVTGGIIFKWGAKILAKIGAVTSETAFATAVKDSFFGFFEKQKAAVESRLVALKGKIPKPRTRKEIAAEMSAVTLTKETYKQAITSTIKAQQSKSRLHAALKKVLKIPKDVFLGAKSEWQYIALNSGVQILSEGVARYDDIYDANPAVMAENLLTNPEVIENVGFMSADTILMTGVSKSLKTTKARFMASGAIALTNSSIMNFAIKDSADLTRVAFDTGWETIIGNGQVQLDLKALEYFEKMAQKKGNPKIKLVGYVIALVDMGVGYVTYSKATTKLDEYEAKKQAEKDKEKNEPKIMLVPVLAEQ</sequence>
<keyword evidence="1" id="KW-0732">Signal</keyword>
<dbReference type="EMBL" id="JAYGJQ010000002">
    <property type="protein sequence ID" value="MEA9357956.1"/>
    <property type="molecule type" value="Genomic_DNA"/>
</dbReference>
<evidence type="ECO:0000256" key="1">
    <source>
        <dbReference type="SAM" id="SignalP"/>
    </source>
</evidence>
<comment type="caution">
    <text evidence="2">The sequence shown here is derived from an EMBL/GenBank/DDBJ whole genome shotgun (WGS) entry which is preliminary data.</text>
</comment>
<gene>
    <name evidence="2" type="ORF">SHI21_17120</name>
</gene>
<dbReference type="Proteomes" id="UP001302274">
    <property type="component" value="Unassembled WGS sequence"/>
</dbReference>
<reference evidence="2 3" key="1">
    <citation type="submission" date="2023-11" db="EMBL/GenBank/DDBJ databases">
        <title>A Novel Polar Bacteriovorax (B. antarcticus) Isolated from the Biocrust in Antarctica.</title>
        <authorList>
            <person name="Mun W."/>
            <person name="Choi S.Y."/>
            <person name="Mitchell R.J."/>
        </authorList>
    </citation>
    <scope>NUCLEOTIDE SEQUENCE [LARGE SCALE GENOMIC DNA]</scope>
    <source>
        <strain evidence="2 3">PP10</strain>
    </source>
</reference>
<feature type="signal peptide" evidence="1">
    <location>
        <begin position="1"/>
        <end position="23"/>
    </location>
</feature>
<evidence type="ECO:0000313" key="2">
    <source>
        <dbReference type="EMBL" id="MEA9357956.1"/>
    </source>
</evidence>
<dbReference type="RefSeq" id="WP_323578155.1">
    <property type="nucleotide sequence ID" value="NZ_JAYGJQ010000002.1"/>
</dbReference>
<feature type="chain" id="PRO_5046472764" evidence="1">
    <location>
        <begin position="24"/>
        <end position="542"/>
    </location>
</feature>
<proteinExistence type="predicted"/>
<evidence type="ECO:0000313" key="3">
    <source>
        <dbReference type="Proteomes" id="UP001302274"/>
    </source>
</evidence>
<keyword evidence="3" id="KW-1185">Reference proteome</keyword>